<feature type="transmembrane region" description="Helical" evidence="6">
    <location>
        <begin position="111"/>
        <end position="131"/>
    </location>
</feature>
<accession>A0AA38L5T8</accession>
<dbReference type="InterPro" id="IPR018456">
    <property type="entry name" value="PTR2_symporter_CS"/>
</dbReference>
<dbReference type="EMBL" id="JAHRHJ020000005">
    <property type="protein sequence ID" value="KAH9313924.1"/>
    <property type="molecule type" value="Genomic_DNA"/>
</dbReference>
<sequence length="334" mass="37175">MEETSSSCESPLLDKILNVTEDGSTDLKGKPVSRLLTGGWTASLFIIIVEIAERMAFYGISSNLVTYLTNVMQQSTVTAAKNVNLWLGVASMLPLLGAFVADSFLGRYRTIVFSSVVYVMGLFCLTLSASVKFLRPPPCNETFCPGPSAFQVEFFFISLYMVVLGEGGHKPCLQAFGADQFDDGDPTERKYKSSFFNWWYFGICSGLVLAVSVLVYIQENVGWGLGFGIPTMVMAIAFSLFLCGTSMYRHRLPTTSPVTRIVQVFVAAIRKWNVSMTTPPVEQNLYASHELLKGEMRKLMHTNQFRFLDKATVAIDSDAEHKTEIDWRLCTVTQ</sequence>
<evidence type="ECO:0000256" key="5">
    <source>
        <dbReference type="ARBA" id="ARBA00023136"/>
    </source>
</evidence>
<dbReference type="SUPFAM" id="SSF103473">
    <property type="entry name" value="MFS general substrate transporter"/>
    <property type="match status" value="1"/>
</dbReference>
<dbReference type="PANTHER" id="PTHR11654">
    <property type="entry name" value="OLIGOPEPTIDE TRANSPORTER-RELATED"/>
    <property type="match status" value="1"/>
</dbReference>
<feature type="transmembrane region" description="Helical" evidence="6">
    <location>
        <begin position="83"/>
        <end position="105"/>
    </location>
</feature>
<evidence type="ECO:0000313" key="7">
    <source>
        <dbReference type="EMBL" id="KAH9313924.1"/>
    </source>
</evidence>
<evidence type="ECO:0000256" key="3">
    <source>
        <dbReference type="ARBA" id="ARBA00022692"/>
    </source>
</evidence>
<dbReference type="InterPro" id="IPR036259">
    <property type="entry name" value="MFS_trans_sf"/>
</dbReference>
<comment type="caution">
    <text evidence="7">The sequence shown here is derived from an EMBL/GenBank/DDBJ whole genome shotgun (WGS) entry which is preliminary data.</text>
</comment>
<comment type="similarity">
    <text evidence="2">Belongs to the major facilitator superfamily. Proton-dependent oligopeptide transporter (POT/PTR) (TC 2.A.17) family.</text>
</comment>
<dbReference type="Pfam" id="PF00854">
    <property type="entry name" value="PTR2"/>
    <property type="match status" value="1"/>
</dbReference>
<dbReference type="Gene3D" id="1.20.1250.20">
    <property type="entry name" value="MFS general substrate transporter like domains"/>
    <property type="match status" value="1"/>
</dbReference>
<keyword evidence="3 6" id="KW-0812">Transmembrane</keyword>
<feature type="transmembrane region" description="Helical" evidence="6">
    <location>
        <begin position="32"/>
        <end position="52"/>
    </location>
</feature>
<dbReference type="InterPro" id="IPR000109">
    <property type="entry name" value="POT_fam"/>
</dbReference>
<evidence type="ECO:0000256" key="4">
    <source>
        <dbReference type="ARBA" id="ARBA00022989"/>
    </source>
</evidence>
<dbReference type="GO" id="GO:0022857">
    <property type="term" value="F:transmembrane transporter activity"/>
    <property type="evidence" value="ECO:0007669"/>
    <property type="project" value="InterPro"/>
</dbReference>
<dbReference type="Proteomes" id="UP000824469">
    <property type="component" value="Unassembled WGS sequence"/>
</dbReference>
<feature type="transmembrane region" description="Helical" evidence="6">
    <location>
        <begin position="198"/>
        <end position="217"/>
    </location>
</feature>
<comment type="subcellular location">
    <subcellularLocation>
        <location evidence="1">Membrane</location>
        <topology evidence="1">Multi-pass membrane protein</topology>
    </subcellularLocation>
</comment>
<protein>
    <recommendedName>
        <fullName evidence="9">Protein NRT1/ PTR FAMILY 5.10-like</fullName>
    </recommendedName>
</protein>
<dbReference type="GO" id="GO:0006857">
    <property type="term" value="P:oligopeptide transport"/>
    <property type="evidence" value="ECO:0007669"/>
    <property type="project" value="InterPro"/>
</dbReference>
<evidence type="ECO:0000256" key="6">
    <source>
        <dbReference type="SAM" id="Phobius"/>
    </source>
</evidence>
<feature type="non-terminal residue" evidence="7">
    <location>
        <position position="1"/>
    </location>
</feature>
<keyword evidence="8" id="KW-1185">Reference proteome</keyword>
<proteinExistence type="inferred from homology"/>
<evidence type="ECO:0000313" key="8">
    <source>
        <dbReference type="Proteomes" id="UP000824469"/>
    </source>
</evidence>
<feature type="transmembrane region" description="Helical" evidence="6">
    <location>
        <begin position="223"/>
        <end position="243"/>
    </location>
</feature>
<gene>
    <name evidence="7" type="ORF">KI387_022551</name>
</gene>
<organism evidence="7 8">
    <name type="scientific">Taxus chinensis</name>
    <name type="common">Chinese yew</name>
    <name type="synonym">Taxus wallichiana var. chinensis</name>
    <dbReference type="NCBI Taxonomy" id="29808"/>
    <lineage>
        <taxon>Eukaryota</taxon>
        <taxon>Viridiplantae</taxon>
        <taxon>Streptophyta</taxon>
        <taxon>Embryophyta</taxon>
        <taxon>Tracheophyta</taxon>
        <taxon>Spermatophyta</taxon>
        <taxon>Pinopsida</taxon>
        <taxon>Pinidae</taxon>
        <taxon>Conifers II</taxon>
        <taxon>Cupressales</taxon>
        <taxon>Taxaceae</taxon>
        <taxon>Taxus</taxon>
    </lineage>
</organism>
<dbReference type="OMA" id="TIMIWES"/>
<dbReference type="GO" id="GO:0016020">
    <property type="term" value="C:membrane"/>
    <property type="evidence" value="ECO:0007669"/>
    <property type="project" value="UniProtKB-SubCell"/>
</dbReference>
<keyword evidence="4 6" id="KW-1133">Transmembrane helix</keyword>
<evidence type="ECO:0000256" key="1">
    <source>
        <dbReference type="ARBA" id="ARBA00004141"/>
    </source>
</evidence>
<keyword evidence="5 6" id="KW-0472">Membrane</keyword>
<evidence type="ECO:0008006" key="9">
    <source>
        <dbReference type="Google" id="ProtNLM"/>
    </source>
</evidence>
<dbReference type="PROSITE" id="PS01022">
    <property type="entry name" value="PTR2_1"/>
    <property type="match status" value="1"/>
</dbReference>
<evidence type="ECO:0000256" key="2">
    <source>
        <dbReference type="ARBA" id="ARBA00005982"/>
    </source>
</evidence>
<name>A0AA38L5T8_TAXCH</name>
<dbReference type="AlphaFoldDB" id="A0AA38L5T8"/>
<reference evidence="7 8" key="1">
    <citation type="journal article" date="2021" name="Nat. Plants">
        <title>The Taxus genome provides insights into paclitaxel biosynthesis.</title>
        <authorList>
            <person name="Xiong X."/>
            <person name="Gou J."/>
            <person name="Liao Q."/>
            <person name="Li Y."/>
            <person name="Zhou Q."/>
            <person name="Bi G."/>
            <person name="Li C."/>
            <person name="Du R."/>
            <person name="Wang X."/>
            <person name="Sun T."/>
            <person name="Guo L."/>
            <person name="Liang H."/>
            <person name="Lu P."/>
            <person name="Wu Y."/>
            <person name="Zhang Z."/>
            <person name="Ro D.K."/>
            <person name="Shang Y."/>
            <person name="Huang S."/>
            <person name="Yan J."/>
        </authorList>
    </citation>
    <scope>NUCLEOTIDE SEQUENCE [LARGE SCALE GENOMIC DNA]</scope>
    <source>
        <strain evidence="7">Ta-2019</strain>
    </source>
</reference>